<dbReference type="AlphaFoldDB" id="A0A821W6M2"/>
<gene>
    <name evidence="2" type="ORF">PMACD_LOCUS12893</name>
</gene>
<protein>
    <submittedName>
        <fullName evidence="2">Uncharacterized protein</fullName>
    </submittedName>
</protein>
<evidence type="ECO:0000313" key="2">
    <source>
        <dbReference type="EMBL" id="CAF4919540.1"/>
    </source>
</evidence>
<evidence type="ECO:0000256" key="1">
    <source>
        <dbReference type="SAM" id="Phobius"/>
    </source>
</evidence>
<dbReference type="Proteomes" id="UP000663880">
    <property type="component" value="Unassembled WGS sequence"/>
</dbReference>
<reference evidence="2" key="1">
    <citation type="submission" date="2021-02" db="EMBL/GenBank/DDBJ databases">
        <authorList>
            <person name="Steward A R."/>
        </authorList>
    </citation>
    <scope>NUCLEOTIDE SEQUENCE</scope>
</reference>
<keyword evidence="1" id="KW-0812">Transmembrane</keyword>
<evidence type="ECO:0000313" key="3">
    <source>
        <dbReference type="Proteomes" id="UP000663880"/>
    </source>
</evidence>
<feature type="transmembrane region" description="Helical" evidence="1">
    <location>
        <begin position="56"/>
        <end position="75"/>
    </location>
</feature>
<proteinExistence type="predicted"/>
<keyword evidence="1" id="KW-1133">Transmembrane helix</keyword>
<name>A0A821W6M2_9NEOP</name>
<dbReference type="EMBL" id="CAJOBZ010000053">
    <property type="protein sequence ID" value="CAF4919540.1"/>
    <property type="molecule type" value="Genomic_DNA"/>
</dbReference>
<accession>A0A821W6M2</accession>
<keyword evidence="1" id="KW-0472">Membrane</keyword>
<organism evidence="2 3">
    <name type="scientific">Pieris macdunnoughi</name>
    <dbReference type="NCBI Taxonomy" id="345717"/>
    <lineage>
        <taxon>Eukaryota</taxon>
        <taxon>Metazoa</taxon>
        <taxon>Ecdysozoa</taxon>
        <taxon>Arthropoda</taxon>
        <taxon>Hexapoda</taxon>
        <taxon>Insecta</taxon>
        <taxon>Pterygota</taxon>
        <taxon>Neoptera</taxon>
        <taxon>Endopterygota</taxon>
        <taxon>Lepidoptera</taxon>
        <taxon>Glossata</taxon>
        <taxon>Ditrysia</taxon>
        <taxon>Papilionoidea</taxon>
        <taxon>Pieridae</taxon>
        <taxon>Pierinae</taxon>
        <taxon>Pieris</taxon>
    </lineage>
</organism>
<keyword evidence="3" id="KW-1185">Reference proteome</keyword>
<comment type="caution">
    <text evidence="2">The sequence shown here is derived from an EMBL/GenBank/DDBJ whole genome shotgun (WGS) entry which is preliminary data.</text>
</comment>
<dbReference type="OrthoDB" id="8068424at2759"/>
<sequence length="77" mass="8658">MKDLSETSSIHENILQKILPNYVCGTNVDICSTCKAALSKEKVPLMATYNGFSYPIIPYDLPTLNLVMLILRLWVIV</sequence>